<gene>
    <name evidence="6" type="ORF">UBRO2_01917</name>
    <name evidence="5" type="ORF">UBRO_07624</name>
</gene>
<dbReference type="PANTHER" id="PTHR46297">
    <property type="entry name" value="ZINC FINGER CCCH-TYPE WITH G PATCH DOMAIN-CONTAINING PROTEIN"/>
    <property type="match status" value="1"/>
</dbReference>
<sequence length="294" mass="31394">MNASELELYKTQLAQITTALKSDPDNADLQNLKSELENLISLTQSLVESTTDVTSQAQHAGPSQPAPQLQQARRKGREKAQFTTGQEVLARYSADREFYPARIVAVAGDPASPTYTVVYKGYGNTDMVKASALKPIEPVSEPHQPPSPASSSGHPAPPPPPSSSTSDPPPSPPPADMSSTPSFGPTLPSDLAPNPPASPPPPPPPTSSSQPPTAPPMDDKQRKKYRNEKKLARREEKLAIQSSKAASWQKFANKKLKPTSQSIFHTPESDPYARVGVTKSSSSSSSGKGRDRLG</sequence>
<evidence type="ECO:0000256" key="2">
    <source>
        <dbReference type="ARBA" id="ARBA00023242"/>
    </source>
</evidence>
<feature type="region of interest" description="Disordered" evidence="3">
    <location>
        <begin position="50"/>
        <end position="85"/>
    </location>
</feature>
<feature type="compositionally biased region" description="Pro residues" evidence="3">
    <location>
        <begin position="193"/>
        <end position="206"/>
    </location>
</feature>
<dbReference type="Proteomes" id="UP000179920">
    <property type="component" value="Chromosome XVI"/>
</dbReference>
<dbReference type="AlphaFoldDB" id="A0A1K0HD85"/>
<feature type="region of interest" description="Disordered" evidence="3">
    <location>
        <begin position="133"/>
        <end position="294"/>
    </location>
</feature>
<dbReference type="EMBL" id="ULHB01000027">
    <property type="protein sequence ID" value="SYW77725.1"/>
    <property type="molecule type" value="Genomic_DNA"/>
</dbReference>
<evidence type="ECO:0000259" key="4">
    <source>
        <dbReference type="PROSITE" id="PS50304"/>
    </source>
</evidence>
<evidence type="ECO:0000313" key="8">
    <source>
        <dbReference type="Proteomes" id="UP000658997"/>
    </source>
</evidence>
<dbReference type="PRINTS" id="PR01217">
    <property type="entry name" value="PRICHEXTENSN"/>
</dbReference>
<reference evidence="7" key="2">
    <citation type="submission" date="2016-04" db="EMBL/GenBank/DDBJ databases">
        <authorList>
            <person name="Guldener U."/>
            <person name="Guldener U."/>
        </authorList>
    </citation>
    <scope>NUCLEOTIDE SEQUENCE [LARGE SCALE GENOMIC DNA]</scope>
    <source>
        <strain evidence="7">UB2112</strain>
    </source>
</reference>
<feature type="domain" description="Tudor" evidence="4">
    <location>
        <begin position="81"/>
        <end position="143"/>
    </location>
</feature>
<dbReference type="EMBL" id="LT558132">
    <property type="protein sequence ID" value="SAM85059.1"/>
    <property type="molecule type" value="Genomic_DNA"/>
</dbReference>
<proteinExistence type="predicted"/>
<protein>
    <submittedName>
        <fullName evidence="5">Related to splicing factor SPF30</fullName>
    </submittedName>
</protein>
<reference evidence="6" key="3">
    <citation type="submission" date="2018-08" db="EMBL/GenBank/DDBJ databases">
        <authorList>
            <person name="Guldener U."/>
        </authorList>
    </citation>
    <scope>NUCLEOTIDE SEQUENCE</scope>
    <source>
        <strain evidence="6">UB2</strain>
    </source>
</reference>
<dbReference type="OrthoDB" id="79171at2759"/>
<evidence type="ECO:0000313" key="5">
    <source>
        <dbReference type="EMBL" id="SAM85059.1"/>
    </source>
</evidence>
<evidence type="ECO:0000313" key="6">
    <source>
        <dbReference type="EMBL" id="SYW77725.1"/>
    </source>
</evidence>
<accession>A0A1K0HD85</accession>
<evidence type="ECO:0000256" key="3">
    <source>
        <dbReference type="SAM" id="MobiDB-lite"/>
    </source>
</evidence>
<dbReference type="GO" id="GO:0005634">
    <property type="term" value="C:nucleus"/>
    <property type="evidence" value="ECO:0007669"/>
    <property type="project" value="UniProtKB-SubCell"/>
</dbReference>
<keyword evidence="8" id="KW-1185">Reference proteome</keyword>
<organism evidence="5 7">
    <name type="scientific">Ustilago bromivora</name>
    <dbReference type="NCBI Taxonomy" id="307758"/>
    <lineage>
        <taxon>Eukaryota</taxon>
        <taxon>Fungi</taxon>
        <taxon>Dikarya</taxon>
        <taxon>Basidiomycota</taxon>
        <taxon>Ustilaginomycotina</taxon>
        <taxon>Ustilaginomycetes</taxon>
        <taxon>Ustilaginales</taxon>
        <taxon>Ustilaginaceae</taxon>
        <taxon>Ustilago</taxon>
    </lineage>
</organism>
<evidence type="ECO:0000256" key="1">
    <source>
        <dbReference type="ARBA" id="ARBA00004123"/>
    </source>
</evidence>
<dbReference type="Gene3D" id="2.30.30.140">
    <property type="match status" value="1"/>
</dbReference>
<evidence type="ECO:0000313" key="7">
    <source>
        <dbReference type="Proteomes" id="UP000179920"/>
    </source>
</evidence>
<dbReference type="SUPFAM" id="SSF63748">
    <property type="entry name" value="Tudor/PWWP/MBT"/>
    <property type="match status" value="1"/>
</dbReference>
<feature type="compositionally biased region" description="Low complexity" evidence="3">
    <location>
        <begin position="176"/>
        <end position="192"/>
    </location>
</feature>
<dbReference type="CDD" id="cd21182">
    <property type="entry name" value="Tudor_SMN_SPF30-like"/>
    <property type="match status" value="1"/>
</dbReference>
<dbReference type="SMART" id="SM00333">
    <property type="entry name" value="TUDOR"/>
    <property type="match status" value="1"/>
</dbReference>
<reference evidence="5" key="1">
    <citation type="submission" date="2016-04" db="EMBL/GenBank/DDBJ databases">
        <authorList>
            <person name="Evans L.H."/>
            <person name="Alamgir A."/>
            <person name="Owens N."/>
            <person name="Weber N.D."/>
            <person name="Virtaneva K."/>
            <person name="Barbian K."/>
            <person name="Babar A."/>
            <person name="Rosenke K."/>
        </authorList>
    </citation>
    <scope>NUCLEOTIDE SEQUENCE</scope>
    <source>
        <strain evidence="5">UB2112</strain>
    </source>
</reference>
<dbReference type="Proteomes" id="UP000658997">
    <property type="component" value="Unassembled WGS sequence"/>
</dbReference>
<comment type="subcellular location">
    <subcellularLocation>
        <location evidence="1">Nucleus</location>
    </subcellularLocation>
</comment>
<feature type="compositionally biased region" description="Basic and acidic residues" evidence="3">
    <location>
        <begin position="228"/>
        <end position="238"/>
    </location>
</feature>
<dbReference type="InterPro" id="IPR002999">
    <property type="entry name" value="Tudor"/>
</dbReference>
<dbReference type="PROSITE" id="PS50304">
    <property type="entry name" value="TUDOR"/>
    <property type="match status" value="1"/>
</dbReference>
<keyword evidence="2" id="KW-0539">Nucleus</keyword>
<feature type="compositionally biased region" description="Pro residues" evidence="3">
    <location>
        <begin position="155"/>
        <end position="175"/>
    </location>
</feature>
<name>A0A1K0HD85_9BASI</name>